<sequence>MTDYFDPSLPSHPAMNNAPGTDDRTFYEEDSNSPASTSPIDNLILGYPHNVNPNPVYYASAQQFPAMFYEYYNGHAYTGQQTMVYSSSLSSDDHLYVQNGEMIPSTTSPTSSASSGSYANYASNAYLDVSREGSYSNDPVAAGREGANPITASPGFNSSSAHLKRRAAIPQSAFSHLTLTDPTTIVGGGNYNDNQHTESKGAEHASSYKNHVHNQLHLKEGDSKKPQHHFRKPSRSKGKKKCSNCHATDSPSWRRSISKSSKGELVCNACGLYEKTAKRKRMLVTGEDGTTKVVRKRDPRGFCCSKCGAEDSTRWRRFDERTVHCEKCVRSRR</sequence>
<evidence type="ECO:0000313" key="4">
    <source>
        <dbReference type="EMBL" id="GAN06611.1"/>
    </source>
</evidence>
<dbReference type="CDD" id="cd00202">
    <property type="entry name" value="ZnF_GATA"/>
    <property type="match status" value="1"/>
</dbReference>
<keyword evidence="1" id="KW-0863">Zinc-finger</keyword>
<dbReference type="GO" id="GO:0008270">
    <property type="term" value="F:zinc ion binding"/>
    <property type="evidence" value="ECO:0007669"/>
    <property type="project" value="UniProtKB-KW"/>
</dbReference>
<dbReference type="PROSITE" id="PS50114">
    <property type="entry name" value="GATA_ZN_FINGER_2"/>
    <property type="match status" value="2"/>
</dbReference>
<dbReference type="SUPFAM" id="SSF57716">
    <property type="entry name" value="Glucocorticoid receptor-like (DNA-binding domain)"/>
    <property type="match status" value="1"/>
</dbReference>
<dbReference type="Proteomes" id="UP000053815">
    <property type="component" value="Unassembled WGS sequence"/>
</dbReference>
<feature type="region of interest" description="Disordered" evidence="2">
    <location>
        <begin position="1"/>
        <end position="39"/>
    </location>
</feature>
<keyword evidence="5" id="KW-1185">Reference proteome</keyword>
<gene>
    <name evidence="4" type="ORF">MAM1_0130d06098</name>
</gene>
<evidence type="ECO:0000256" key="2">
    <source>
        <dbReference type="SAM" id="MobiDB-lite"/>
    </source>
</evidence>
<dbReference type="InterPro" id="IPR013088">
    <property type="entry name" value="Znf_NHR/GATA"/>
</dbReference>
<name>A0A0C9M8G8_9FUNG</name>
<keyword evidence="1" id="KW-0479">Metal-binding</keyword>
<dbReference type="OrthoDB" id="515401at2759"/>
<dbReference type="EMBL" id="DF836419">
    <property type="protein sequence ID" value="GAN06611.1"/>
    <property type="molecule type" value="Genomic_DNA"/>
</dbReference>
<feature type="region of interest" description="Disordered" evidence="2">
    <location>
        <begin position="218"/>
        <end position="247"/>
    </location>
</feature>
<dbReference type="SMART" id="SM00401">
    <property type="entry name" value="ZnF_GATA"/>
    <property type="match status" value="1"/>
</dbReference>
<dbReference type="InterPro" id="IPR000679">
    <property type="entry name" value="Znf_GATA"/>
</dbReference>
<protein>
    <recommendedName>
        <fullName evidence="3">GATA-type domain-containing protein</fullName>
    </recommendedName>
</protein>
<evidence type="ECO:0000259" key="3">
    <source>
        <dbReference type="PROSITE" id="PS50114"/>
    </source>
</evidence>
<organism evidence="4">
    <name type="scientific">Mucor ambiguus</name>
    <dbReference type="NCBI Taxonomy" id="91626"/>
    <lineage>
        <taxon>Eukaryota</taxon>
        <taxon>Fungi</taxon>
        <taxon>Fungi incertae sedis</taxon>
        <taxon>Mucoromycota</taxon>
        <taxon>Mucoromycotina</taxon>
        <taxon>Mucoromycetes</taxon>
        <taxon>Mucorales</taxon>
        <taxon>Mucorineae</taxon>
        <taxon>Mucoraceae</taxon>
        <taxon>Mucor</taxon>
    </lineage>
</organism>
<dbReference type="GO" id="GO:0006355">
    <property type="term" value="P:regulation of DNA-templated transcription"/>
    <property type="evidence" value="ECO:0007669"/>
    <property type="project" value="InterPro"/>
</dbReference>
<feature type="domain" description="GATA-type" evidence="3">
    <location>
        <begin position="298"/>
        <end position="333"/>
    </location>
</feature>
<reference evidence="4" key="1">
    <citation type="submission" date="2014-09" db="EMBL/GenBank/DDBJ databases">
        <title>Draft genome sequence of an oleaginous Mucoromycotina fungus Mucor ambiguus NBRC6742.</title>
        <authorList>
            <person name="Takeda I."/>
            <person name="Yamane N."/>
            <person name="Morita T."/>
            <person name="Tamano K."/>
            <person name="Machida M."/>
            <person name="Baker S."/>
            <person name="Koike H."/>
        </authorList>
    </citation>
    <scope>NUCLEOTIDE SEQUENCE</scope>
    <source>
        <strain evidence="4">NBRC 6742</strain>
    </source>
</reference>
<dbReference type="STRING" id="91626.A0A0C9M8G8"/>
<feature type="region of interest" description="Disordered" evidence="2">
    <location>
        <begin position="133"/>
        <end position="164"/>
    </location>
</feature>
<feature type="domain" description="GATA-type" evidence="3">
    <location>
        <begin position="236"/>
        <end position="297"/>
    </location>
</feature>
<dbReference type="Pfam" id="PF00320">
    <property type="entry name" value="GATA"/>
    <property type="match status" value="1"/>
</dbReference>
<dbReference type="Gene3D" id="3.30.50.10">
    <property type="entry name" value="Erythroid Transcription Factor GATA-1, subunit A"/>
    <property type="match status" value="1"/>
</dbReference>
<feature type="compositionally biased region" description="Polar residues" evidence="2">
    <location>
        <begin position="150"/>
        <end position="161"/>
    </location>
</feature>
<keyword evidence="1" id="KW-0862">Zinc</keyword>
<feature type="compositionally biased region" description="Basic residues" evidence="2">
    <location>
        <begin position="226"/>
        <end position="243"/>
    </location>
</feature>
<evidence type="ECO:0000256" key="1">
    <source>
        <dbReference type="PROSITE-ProRule" id="PRU00094"/>
    </source>
</evidence>
<proteinExistence type="predicted"/>
<dbReference type="GO" id="GO:0043565">
    <property type="term" value="F:sequence-specific DNA binding"/>
    <property type="evidence" value="ECO:0007669"/>
    <property type="project" value="InterPro"/>
</dbReference>
<accession>A0A0C9M8G8</accession>
<evidence type="ECO:0000313" key="5">
    <source>
        <dbReference type="Proteomes" id="UP000053815"/>
    </source>
</evidence>
<dbReference type="AlphaFoldDB" id="A0A0C9M8G8"/>
<feature type="region of interest" description="Disordered" evidence="2">
    <location>
        <begin position="186"/>
        <end position="206"/>
    </location>
</feature>